<evidence type="ECO:0000256" key="1">
    <source>
        <dbReference type="SAM" id="Phobius"/>
    </source>
</evidence>
<organism evidence="2 3">
    <name type="scientific">Desulfosporosinus fructosivorans</name>
    <dbReference type="NCBI Taxonomy" id="2018669"/>
    <lineage>
        <taxon>Bacteria</taxon>
        <taxon>Bacillati</taxon>
        <taxon>Bacillota</taxon>
        <taxon>Clostridia</taxon>
        <taxon>Eubacteriales</taxon>
        <taxon>Desulfitobacteriaceae</taxon>
        <taxon>Desulfosporosinus</taxon>
    </lineage>
</organism>
<evidence type="ECO:0000313" key="3">
    <source>
        <dbReference type="Proteomes" id="UP000298460"/>
    </source>
</evidence>
<accession>A0A4Z0R6S7</accession>
<feature type="transmembrane region" description="Helical" evidence="1">
    <location>
        <begin position="6"/>
        <end position="23"/>
    </location>
</feature>
<dbReference type="RefSeq" id="WP_135545257.1">
    <property type="nucleotide sequence ID" value="NZ_SPQQ01000002.1"/>
</dbReference>
<dbReference type="OrthoDB" id="1799235at2"/>
<protein>
    <submittedName>
        <fullName evidence="2">Uncharacterized protein</fullName>
    </submittedName>
</protein>
<dbReference type="AlphaFoldDB" id="A0A4Z0R6S7"/>
<proteinExistence type="predicted"/>
<feature type="transmembrane region" description="Helical" evidence="1">
    <location>
        <begin position="35"/>
        <end position="51"/>
    </location>
</feature>
<keyword evidence="1" id="KW-0812">Transmembrane</keyword>
<name>A0A4Z0R6S7_9FIRM</name>
<dbReference type="EMBL" id="SPQQ01000002">
    <property type="protein sequence ID" value="TGE38762.1"/>
    <property type="molecule type" value="Genomic_DNA"/>
</dbReference>
<gene>
    <name evidence="2" type="ORF">E4K67_04580</name>
</gene>
<reference evidence="2 3" key="1">
    <citation type="submission" date="2019-03" db="EMBL/GenBank/DDBJ databases">
        <title>Draft Genome Sequence of Desulfosporosinus fructosivorans Strain 63.6F, Isolated from Marine Sediment in the Baltic Sea.</title>
        <authorList>
            <person name="Hausmann B."/>
            <person name="Vandieken V."/>
            <person name="Pjevac P."/>
            <person name="Schreck K."/>
            <person name="Herbold C.W."/>
            <person name="Loy A."/>
        </authorList>
    </citation>
    <scope>NUCLEOTIDE SEQUENCE [LARGE SCALE GENOMIC DNA]</scope>
    <source>
        <strain evidence="2 3">63.6F</strain>
    </source>
</reference>
<sequence>MDRFILILLGIVALFSSITYLIWRVSPRVKLVKYTPTVLCLLVGVYFFYIGKTGQVHEGFADLANIILSMMFLAGFVSGLATSIIIDLIVPRFKSK</sequence>
<feature type="transmembrane region" description="Helical" evidence="1">
    <location>
        <begin position="63"/>
        <end position="90"/>
    </location>
</feature>
<dbReference type="Proteomes" id="UP000298460">
    <property type="component" value="Unassembled WGS sequence"/>
</dbReference>
<keyword evidence="1" id="KW-0472">Membrane</keyword>
<evidence type="ECO:0000313" key="2">
    <source>
        <dbReference type="EMBL" id="TGE38762.1"/>
    </source>
</evidence>
<comment type="caution">
    <text evidence="2">The sequence shown here is derived from an EMBL/GenBank/DDBJ whole genome shotgun (WGS) entry which is preliminary data.</text>
</comment>
<keyword evidence="1" id="KW-1133">Transmembrane helix</keyword>
<keyword evidence="3" id="KW-1185">Reference proteome</keyword>